<dbReference type="EMBL" id="CP002696">
    <property type="protein sequence ID" value="AEE17893.1"/>
    <property type="molecule type" value="Genomic_DNA"/>
</dbReference>
<reference evidence="2" key="1">
    <citation type="submission" date="2011-04" db="EMBL/GenBank/DDBJ databases">
        <title>The complete genome of Treponema brennaborense DSM 12168.</title>
        <authorList>
            <person name="Lucas S."/>
            <person name="Han J."/>
            <person name="Lapidus A."/>
            <person name="Bruce D."/>
            <person name="Goodwin L."/>
            <person name="Pitluck S."/>
            <person name="Peters L."/>
            <person name="Kyrpides N."/>
            <person name="Mavromatis K."/>
            <person name="Ivanova N."/>
            <person name="Mikhailova N."/>
            <person name="Pagani I."/>
            <person name="Teshima H."/>
            <person name="Detter J.C."/>
            <person name="Tapia R."/>
            <person name="Han C."/>
            <person name="Land M."/>
            <person name="Hauser L."/>
            <person name="Markowitz V."/>
            <person name="Cheng J.-F."/>
            <person name="Hugenholtz P."/>
            <person name="Woyke T."/>
            <person name="Wu D."/>
            <person name="Gronow S."/>
            <person name="Wellnitz S."/>
            <person name="Brambilla E."/>
            <person name="Klenk H.-P."/>
            <person name="Eisen J.A."/>
        </authorList>
    </citation>
    <scope>NUCLEOTIDE SEQUENCE [LARGE SCALE GENOMIC DNA]</scope>
    <source>
        <strain evidence="2">DSM 12168 / CIP 105900 / DD5/3</strain>
    </source>
</reference>
<dbReference type="eggNOG" id="ENOG502Z7VC">
    <property type="taxonomic scope" value="Bacteria"/>
</dbReference>
<dbReference type="STRING" id="906968.Trebr_2487"/>
<evidence type="ECO:0000313" key="1">
    <source>
        <dbReference type="EMBL" id="AEE17893.1"/>
    </source>
</evidence>
<sequence>MKERHCTGSFTELDGERFYKIENYDAMEDFFMTITSSSDIWNFCWASGGVTAGRIDCDHAIFPYYTADKVSDAKTYTGPYTAIAVQRGSDHGEQHCVVWEPFAAASPAQKGPECRPSIYKNEVGTKVWFEEINTELQISFRYGWTSSAAFGLVRCVRIENLAPVPQTLAVLDGCRNILPACVTADFQNGNSILLDAYKKTENSGDTNIALFSVSSIVTDKAEPNEGLFANVCWFTTDDDLILSPDAPARFAATAAAAGSTVHSAAAAVAAPDARSAVIKGKRPACYICRTLTLEAAAADCWYQTFDTSLDACRLAALESRIRDRSAAAAALKADAAAGTEAMRRYVADADGIQHTADIMACTHHTANVMFNIMRGGVFADNGRIGTQDFLDFIGVRNKAKRAAAADLIRRTAPERNGTIGDNGKCGDIGSADGSNKCCDNAKCGKISPQALSAAVVQSADPQLERLVTEYLPLAFSRRHGDPSRPWNRFSIKVQNADGSPVLNYEGNWRDIFQNWEALAFSYPAYVQNMCAKFLGAMTIDGFNPYRITREGIEWEEPEPDNPWAQIGYWGDHQIIYLEKLLELYSRTNRKGLLASLNRPRCATARVPYRLKPYADILKNPRETIDFDRNLSLQLKREAEKKGSDAKLVPGADGQPELVSITAKLLQIVIAKASNFVPGGGIWLNTQRPEWNDANNALAGYGLSVVTLCYLRRFAAFLIDLYENSPLEVFTVPGKIAETFTGLGVLYSAYDPVQTAADSVSRRAFTDRAGLLFEKERGDLYQEGFAAPAKKLTGSRIVAVLQAILAHAEHTIRLNRRPDGLFHAYNTMRITETGMELSSLPEMLEGQVAVLSSGMLLPEEALSVFKTLKQSKLFEPRQHSYLLYPDKELPRFRDKNRISAAEIQPVERLVSETNGRIIAKDCAGDYHFNADFRNVHVMEAYIDALPAAMRPTDAEKRVLAELYEKTFNHQNFTGRSGTFYAYEGLGSIYWHMVAKLLVAAQENVFAAAGSETAAELAAVYYDIRSGIGFNKTPELYGAFPADPYSHTPAGQGAKQPGMTGQVKEEIITRWGELGVHIEDGKAAFRPILLRRTEFRQDGTLDFTWCGVPVTYFLTESADSENIRITYADKAAAERAGTTLTAEETALLFSRDGAIRAIDVRVCLKNTELRRYENEHNTHI</sequence>
<evidence type="ECO:0000313" key="2">
    <source>
        <dbReference type="Proteomes" id="UP000006546"/>
    </source>
</evidence>
<dbReference type="KEGG" id="tbe:Trebr_2487"/>
<dbReference type="Proteomes" id="UP000006546">
    <property type="component" value="Chromosome"/>
</dbReference>
<gene>
    <name evidence="1" type="ordered locus">Trebr_2487</name>
</gene>
<accession>F4LND5</accession>
<dbReference type="HOGENOM" id="CLU_276188_0_0_12"/>
<proteinExistence type="predicted"/>
<organism evidence="1 2">
    <name type="scientific">Treponema brennaborense (strain DSM 12168 / CIP 105900 / DD5/3)</name>
    <dbReference type="NCBI Taxonomy" id="906968"/>
    <lineage>
        <taxon>Bacteria</taxon>
        <taxon>Pseudomonadati</taxon>
        <taxon>Spirochaetota</taxon>
        <taxon>Spirochaetia</taxon>
        <taxon>Spirochaetales</taxon>
        <taxon>Treponemataceae</taxon>
        <taxon>Treponema</taxon>
    </lineage>
</organism>
<keyword evidence="2" id="KW-1185">Reference proteome</keyword>
<dbReference type="AlphaFoldDB" id="F4LND5"/>
<protein>
    <submittedName>
        <fullName evidence="1">Uncharacterized protein</fullName>
    </submittedName>
</protein>
<dbReference type="OrthoDB" id="219241at2"/>
<dbReference type="RefSeq" id="WP_013759594.1">
    <property type="nucleotide sequence ID" value="NC_015500.1"/>
</dbReference>
<name>F4LND5_TREBD</name>